<dbReference type="InterPro" id="IPR039564">
    <property type="entry name" value="Peptidase_C39-like"/>
</dbReference>
<dbReference type="SUPFAM" id="SSF54001">
    <property type="entry name" value="Cysteine proteinases"/>
    <property type="match status" value="1"/>
</dbReference>
<proteinExistence type="predicted"/>
<comment type="caution">
    <text evidence="3">The sequence shown here is derived from an EMBL/GenBank/DDBJ whole genome shotgun (WGS) entry which is preliminary data.</text>
</comment>
<dbReference type="EMBL" id="BAABHF010000009">
    <property type="protein sequence ID" value="GAA4484687.1"/>
    <property type="molecule type" value="Genomic_DNA"/>
</dbReference>
<feature type="domain" description="Peptidase C39-like" evidence="2">
    <location>
        <begin position="87"/>
        <end position="221"/>
    </location>
</feature>
<dbReference type="Gene3D" id="3.90.70.10">
    <property type="entry name" value="Cysteine proteinases"/>
    <property type="match status" value="1"/>
</dbReference>
<reference evidence="4" key="1">
    <citation type="journal article" date="2019" name="Int. J. Syst. Evol. Microbiol.">
        <title>The Global Catalogue of Microorganisms (GCM) 10K type strain sequencing project: providing services to taxonomists for standard genome sequencing and annotation.</title>
        <authorList>
            <consortium name="The Broad Institute Genomics Platform"/>
            <consortium name="The Broad Institute Genome Sequencing Center for Infectious Disease"/>
            <person name="Wu L."/>
            <person name="Ma J."/>
        </authorList>
    </citation>
    <scope>NUCLEOTIDE SEQUENCE [LARGE SCALE GENOMIC DNA]</scope>
    <source>
        <strain evidence="4">JCM 17933</strain>
    </source>
</reference>
<dbReference type="Pfam" id="PF13529">
    <property type="entry name" value="Peptidase_C39_2"/>
    <property type="match status" value="1"/>
</dbReference>
<name>A0ABP8PDH5_9ACTN</name>
<dbReference type="InterPro" id="IPR038765">
    <property type="entry name" value="Papain-like_cys_pep_sf"/>
</dbReference>
<evidence type="ECO:0000313" key="4">
    <source>
        <dbReference type="Proteomes" id="UP001500503"/>
    </source>
</evidence>
<feature type="signal peptide" evidence="1">
    <location>
        <begin position="1"/>
        <end position="50"/>
    </location>
</feature>
<feature type="chain" id="PRO_5047516540" description="Peptidase C39-like domain-containing protein" evidence="1">
    <location>
        <begin position="51"/>
        <end position="251"/>
    </location>
</feature>
<keyword evidence="1" id="KW-0732">Signal</keyword>
<sequence>MDRLAGTADTAPIGPRDVWGTQVKNAPGLRPAVGLAVAALLVGASPPANATTAARTAATTATLATHATPTTAAAGLRAMPRAYRLVLQAQFQTTNYYCVPASTAMSLSTFGIKVSQDALARKMKTTIRGTGGDNAASVMDGYLHPRRYDDRIVGDVVGRPQILMQRVSYDVGTLRRAPIMQVWMERLPWNQGRLRGHWIGHAILAYGYDQNTGMITVFDPWRPTGGTHTLPAKVLAKALQSGAGMHYISRR</sequence>
<evidence type="ECO:0000256" key="1">
    <source>
        <dbReference type="SAM" id="SignalP"/>
    </source>
</evidence>
<evidence type="ECO:0000313" key="3">
    <source>
        <dbReference type="EMBL" id="GAA4484687.1"/>
    </source>
</evidence>
<evidence type="ECO:0000259" key="2">
    <source>
        <dbReference type="Pfam" id="PF13529"/>
    </source>
</evidence>
<dbReference type="Proteomes" id="UP001500503">
    <property type="component" value="Unassembled WGS sequence"/>
</dbReference>
<keyword evidence="4" id="KW-1185">Reference proteome</keyword>
<accession>A0ABP8PDH5</accession>
<organism evidence="3 4">
    <name type="scientific">Actinoallomurus oryzae</name>
    <dbReference type="NCBI Taxonomy" id="502180"/>
    <lineage>
        <taxon>Bacteria</taxon>
        <taxon>Bacillati</taxon>
        <taxon>Actinomycetota</taxon>
        <taxon>Actinomycetes</taxon>
        <taxon>Streptosporangiales</taxon>
        <taxon>Thermomonosporaceae</taxon>
        <taxon>Actinoallomurus</taxon>
    </lineage>
</organism>
<protein>
    <recommendedName>
        <fullName evidence="2">Peptidase C39-like domain-containing protein</fullName>
    </recommendedName>
</protein>
<gene>
    <name evidence="3" type="ORF">GCM10023191_008170</name>
</gene>